<sequence>MPRIRSSSSGSGYEDLSSLAGSVAPGSLLSQVRGVRDPGDELEMTASTAGVVPDDTFTVDQAVNAIGFGRFQVRLSLITGLCWMADSMEMMILSILSPAVQCTWRISEWRQAFITTVVFLGMMLSSPFWGKFSDKYGRKTTLVLSGSFLFFYGFLSAFAPTYVWLLLLRGLVGFCVGAIPQAVTLYAEYLPVKQRGKCVILLEQCFWALGACMEVLLALFVMPTLGWKWLLGLSSLPLLLFTLICPWLPESARFHAASGQSERALSTLKRMADDNGKPMLLGRLIVDDVSTVRRGALRDLLVPELRTTTLLLWFIWWASAFCYYGIVLMTTELFELSEEDLCSAPQGWEGAEVCQASCKPLQQEDYIDLLWTTLAEFPGIFFTLLIIEKFGRKKTMATEFFIYTLAILTLFFCVKSRAVLTVTLFVCRGMIAGMFQAAYVYTPEVYPTTLRSIGVGSCSGFARLGAMLTPLIAQVLIYRSPFASVIVYAFVAMTAGLACLLLPIETRGRPLQSSLSTAEFQ</sequence>
<keyword evidence="10" id="KW-1185">Reference proteome</keyword>
<dbReference type="EMBL" id="VIIS01001098">
    <property type="protein sequence ID" value="KAF0302065.1"/>
    <property type="molecule type" value="Genomic_DNA"/>
</dbReference>
<dbReference type="PROSITE" id="PS00216">
    <property type="entry name" value="SUGAR_TRANSPORT_1"/>
    <property type="match status" value="1"/>
</dbReference>
<dbReference type="InterPro" id="IPR020846">
    <property type="entry name" value="MFS_dom"/>
</dbReference>
<dbReference type="InterPro" id="IPR036259">
    <property type="entry name" value="MFS_trans_sf"/>
</dbReference>
<evidence type="ECO:0000256" key="4">
    <source>
        <dbReference type="ARBA" id="ARBA00022692"/>
    </source>
</evidence>
<keyword evidence="4 7" id="KW-0812">Transmembrane</keyword>
<evidence type="ECO:0000256" key="6">
    <source>
        <dbReference type="ARBA" id="ARBA00023136"/>
    </source>
</evidence>
<dbReference type="PANTHER" id="PTHR23511:SF5">
    <property type="entry name" value="MAJOR FACILITATOR-TYPE TRANSPORTER HXNZ-RELATED"/>
    <property type="match status" value="1"/>
</dbReference>
<feature type="domain" description="Major facilitator superfamily (MFS) profile" evidence="8">
    <location>
        <begin position="75"/>
        <end position="507"/>
    </location>
</feature>
<protein>
    <submittedName>
        <fullName evidence="9">Synaptic vesicle 2-related protein</fullName>
    </submittedName>
</protein>
<dbReference type="PROSITE" id="PS50850">
    <property type="entry name" value="MFS"/>
    <property type="match status" value="1"/>
</dbReference>
<feature type="transmembrane region" description="Helical" evidence="7">
    <location>
        <begin position="199"/>
        <end position="221"/>
    </location>
</feature>
<dbReference type="Pfam" id="PF07690">
    <property type="entry name" value="MFS_1"/>
    <property type="match status" value="1"/>
</dbReference>
<feature type="transmembrane region" description="Helical" evidence="7">
    <location>
        <begin position="482"/>
        <end position="504"/>
    </location>
</feature>
<feature type="transmembrane region" description="Helical" evidence="7">
    <location>
        <begin position="166"/>
        <end position="187"/>
    </location>
</feature>
<dbReference type="InterPro" id="IPR005829">
    <property type="entry name" value="Sugar_transporter_CS"/>
</dbReference>
<organism evidence="9 10">
    <name type="scientific">Amphibalanus amphitrite</name>
    <name type="common">Striped barnacle</name>
    <name type="synonym">Balanus amphitrite</name>
    <dbReference type="NCBI Taxonomy" id="1232801"/>
    <lineage>
        <taxon>Eukaryota</taxon>
        <taxon>Metazoa</taxon>
        <taxon>Ecdysozoa</taxon>
        <taxon>Arthropoda</taxon>
        <taxon>Crustacea</taxon>
        <taxon>Multicrustacea</taxon>
        <taxon>Cirripedia</taxon>
        <taxon>Thoracica</taxon>
        <taxon>Thoracicalcarea</taxon>
        <taxon>Balanomorpha</taxon>
        <taxon>Balanoidea</taxon>
        <taxon>Balanidae</taxon>
        <taxon>Amphibalaninae</taxon>
        <taxon>Amphibalanus</taxon>
    </lineage>
</organism>
<feature type="transmembrane region" description="Helical" evidence="7">
    <location>
        <begin position="227"/>
        <end position="248"/>
    </location>
</feature>
<dbReference type="InterPro" id="IPR005828">
    <property type="entry name" value="MFS_sugar_transport-like"/>
</dbReference>
<dbReference type="Pfam" id="PF00083">
    <property type="entry name" value="Sugar_tr"/>
    <property type="match status" value="1"/>
</dbReference>
<dbReference type="OrthoDB" id="4139357at2759"/>
<feature type="transmembrane region" description="Helical" evidence="7">
    <location>
        <begin position="369"/>
        <end position="387"/>
    </location>
</feature>
<dbReference type="Gene3D" id="1.20.1250.20">
    <property type="entry name" value="MFS general substrate transporter like domains"/>
    <property type="match status" value="1"/>
</dbReference>
<feature type="transmembrane region" description="Helical" evidence="7">
    <location>
        <begin position="310"/>
        <end position="329"/>
    </location>
</feature>
<gene>
    <name evidence="9" type="primary">svop_1</name>
    <name evidence="9" type="ORF">FJT64_025833</name>
</gene>
<feature type="transmembrane region" description="Helical" evidence="7">
    <location>
        <begin position="77"/>
        <end position="100"/>
    </location>
</feature>
<dbReference type="Proteomes" id="UP000440578">
    <property type="component" value="Unassembled WGS sequence"/>
</dbReference>
<dbReference type="AlphaFoldDB" id="A0A6A4WE04"/>
<accession>A0A6A4WE04</accession>
<dbReference type="GO" id="GO:0022857">
    <property type="term" value="F:transmembrane transporter activity"/>
    <property type="evidence" value="ECO:0007669"/>
    <property type="project" value="InterPro"/>
</dbReference>
<dbReference type="InterPro" id="IPR011701">
    <property type="entry name" value="MFS"/>
</dbReference>
<evidence type="ECO:0000259" key="8">
    <source>
        <dbReference type="PROSITE" id="PS50850"/>
    </source>
</evidence>
<evidence type="ECO:0000256" key="5">
    <source>
        <dbReference type="ARBA" id="ARBA00022989"/>
    </source>
</evidence>
<keyword evidence="6 7" id="KW-0472">Membrane</keyword>
<dbReference type="EMBL" id="VIIS01001098">
    <property type="protein sequence ID" value="KAF0302064.1"/>
    <property type="molecule type" value="Genomic_DNA"/>
</dbReference>
<evidence type="ECO:0000313" key="10">
    <source>
        <dbReference type="Proteomes" id="UP000440578"/>
    </source>
</evidence>
<dbReference type="PANTHER" id="PTHR23511">
    <property type="entry name" value="SYNAPTIC VESICLE GLYCOPROTEIN 2"/>
    <property type="match status" value="1"/>
</dbReference>
<comment type="subcellular location">
    <subcellularLocation>
        <location evidence="1">Membrane</location>
        <topology evidence="1">Multi-pass membrane protein</topology>
    </subcellularLocation>
</comment>
<comment type="similarity">
    <text evidence="2">Belongs to the major facilitator superfamily.</text>
</comment>
<feature type="transmembrane region" description="Helical" evidence="7">
    <location>
        <begin position="112"/>
        <end position="130"/>
    </location>
</feature>
<comment type="caution">
    <text evidence="9">The sequence shown here is derived from an EMBL/GenBank/DDBJ whole genome shotgun (WGS) entry which is preliminary data.</text>
</comment>
<evidence type="ECO:0000256" key="7">
    <source>
        <dbReference type="SAM" id="Phobius"/>
    </source>
</evidence>
<evidence type="ECO:0000256" key="1">
    <source>
        <dbReference type="ARBA" id="ARBA00004141"/>
    </source>
</evidence>
<reference evidence="9 10" key="1">
    <citation type="submission" date="2019-07" db="EMBL/GenBank/DDBJ databases">
        <title>Draft genome assembly of a fouling barnacle, Amphibalanus amphitrite (Darwin, 1854): The first reference genome for Thecostraca.</title>
        <authorList>
            <person name="Kim W."/>
        </authorList>
    </citation>
    <scope>NUCLEOTIDE SEQUENCE [LARGE SCALE GENOMIC DNA]</scope>
    <source>
        <strain evidence="9">SNU_AA5</strain>
        <tissue evidence="9">Soma without cirri and trophi</tissue>
    </source>
</reference>
<feature type="transmembrane region" description="Helical" evidence="7">
    <location>
        <begin position="142"/>
        <end position="160"/>
    </location>
</feature>
<evidence type="ECO:0000313" key="9">
    <source>
        <dbReference type="EMBL" id="KAF0302064.1"/>
    </source>
</evidence>
<name>A0A6A4WE04_AMPAM</name>
<dbReference type="SUPFAM" id="SSF103473">
    <property type="entry name" value="MFS general substrate transporter"/>
    <property type="match status" value="1"/>
</dbReference>
<keyword evidence="5 7" id="KW-1133">Transmembrane helix</keyword>
<dbReference type="GO" id="GO:0016020">
    <property type="term" value="C:membrane"/>
    <property type="evidence" value="ECO:0007669"/>
    <property type="project" value="UniProtKB-SubCell"/>
</dbReference>
<keyword evidence="3" id="KW-0813">Transport</keyword>
<proteinExistence type="inferred from homology"/>
<evidence type="ECO:0000256" key="2">
    <source>
        <dbReference type="ARBA" id="ARBA00008335"/>
    </source>
</evidence>
<evidence type="ECO:0000256" key="3">
    <source>
        <dbReference type="ARBA" id="ARBA00022448"/>
    </source>
</evidence>
<feature type="transmembrane region" description="Helical" evidence="7">
    <location>
        <begin position="396"/>
        <end position="412"/>
    </location>
</feature>